<protein>
    <submittedName>
        <fullName evidence="1">15073_t:CDS:1</fullName>
    </submittedName>
</protein>
<name>A0ACA9PUR3_9GLOM</name>
<sequence>ELGQENPTLDFNVRKLVRTLTKLATDKKEATWPRHSLPVNTLKVNGTRMKLEFAAPM</sequence>
<evidence type="ECO:0000313" key="1">
    <source>
        <dbReference type="EMBL" id="CAG8724223.1"/>
    </source>
</evidence>
<dbReference type="EMBL" id="CAJVQC010023864">
    <property type="protein sequence ID" value="CAG8724223.1"/>
    <property type="molecule type" value="Genomic_DNA"/>
</dbReference>
<organism evidence="1 2">
    <name type="scientific">Racocetra persica</name>
    <dbReference type="NCBI Taxonomy" id="160502"/>
    <lineage>
        <taxon>Eukaryota</taxon>
        <taxon>Fungi</taxon>
        <taxon>Fungi incertae sedis</taxon>
        <taxon>Mucoromycota</taxon>
        <taxon>Glomeromycotina</taxon>
        <taxon>Glomeromycetes</taxon>
        <taxon>Diversisporales</taxon>
        <taxon>Gigasporaceae</taxon>
        <taxon>Racocetra</taxon>
    </lineage>
</organism>
<evidence type="ECO:0000313" key="2">
    <source>
        <dbReference type="Proteomes" id="UP000789920"/>
    </source>
</evidence>
<reference evidence="1" key="1">
    <citation type="submission" date="2021-06" db="EMBL/GenBank/DDBJ databases">
        <authorList>
            <person name="Kallberg Y."/>
            <person name="Tangrot J."/>
            <person name="Rosling A."/>
        </authorList>
    </citation>
    <scope>NUCLEOTIDE SEQUENCE</scope>
    <source>
        <strain evidence="1">MA461A</strain>
    </source>
</reference>
<accession>A0ACA9PUR3</accession>
<proteinExistence type="predicted"/>
<comment type="caution">
    <text evidence="1">The sequence shown here is derived from an EMBL/GenBank/DDBJ whole genome shotgun (WGS) entry which is preliminary data.</text>
</comment>
<dbReference type="Proteomes" id="UP000789920">
    <property type="component" value="Unassembled WGS sequence"/>
</dbReference>
<gene>
    <name evidence="1" type="ORF">RPERSI_LOCUS11560</name>
</gene>
<keyword evidence="2" id="KW-1185">Reference proteome</keyword>
<feature type="non-terminal residue" evidence="1">
    <location>
        <position position="1"/>
    </location>
</feature>